<protein>
    <recommendedName>
        <fullName evidence="3">Helix-turn-helix domain-containing protein</fullName>
    </recommendedName>
</protein>
<dbReference type="Proteomes" id="UP000029066">
    <property type="component" value="Unassembled WGS sequence"/>
</dbReference>
<name>A0A087D605_9BIFI</name>
<comment type="caution">
    <text evidence="1">The sequence shown here is derived from an EMBL/GenBank/DDBJ whole genome shotgun (WGS) entry which is preliminary data.</text>
</comment>
<evidence type="ECO:0000313" key="2">
    <source>
        <dbReference type="Proteomes" id="UP000029066"/>
    </source>
</evidence>
<accession>A0A087D605</accession>
<dbReference type="STRING" id="1437607.BISA_1934"/>
<gene>
    <name evidence="1" type="ORF">BISA_1934</name>
</gene>
<dbReference type="EMBL" id="JGZN01000018">
    <property type="protein sequence ID" value="KFI90955.1"/>
    <property type="molecule type" value="Genomic_DNA"/>
</dbReference>
<proteinExistence type="predicted"/>
<evidence type="ECO:0000313" key="1">
    <source>
        <dbReference type="EMBL" id="KFI90955.1"/>
    </source>
</evidence>
<reference evidence="1 2" key="1">
    <citation type="submission" date="2014-03" db="EMBL/GenBank/DDBJ databases">
        <title>Genomics of Bifidobacteria.</title>
        <authorList>
            <person name="Ventura M."/>
            <person name="Milani C."/>
            <person name="Lugli G.A."/>
        </authorList>
    </citation>
    <scope>NUCLEOTIDE SEQUENCE [LARGE SCALE GENOMIC DNA]</scope>
    <source>
        <strain evidence="1 2">DSM 23967</strain>
    </source>
</reference>
<organism evidence="1 2">
    <name type="scientific">Bifidobacterium saguini DSM 23967</name>
    <dbReference type="NCBI Taxonomy" id="1437607"/>
    <lineage>
        <taxon>Bacteria</taxon>
        <taxon>Bacillati</taxon>
        <taxon>Actinomycetota</taxon>
        <taxon>Actinomycetes</taxon>
        <taxon>Bifidobacteriales</taxon>
        <taxon>Bifidobacteriaceae</taxon>
        <taxon>Bifidobacterium</taxon>
    </lineage>
</organism>
<dbReference type="AlphaFoldDB" id="A0A087D605"/>
<evidence type="ECO:0008006" key="3">
    <source>
        <dbReference type="Google" id="ProtNLM"/>
    </source>
</evidence>
<sequence>MNPKTKLTTAQAARYVGMSKRQMERMRCDGTGPTWFKAGDAINSPCMYELADLDMWVKTQKGKVE</sequence>